<protein>
    <submittedName>
        <fullName evidence="1">Uncharacterized protein</fullName>
    </submittedName>
</protein>
<dbReference type="Proteomes" id="UP000242015">
    <property type="component" value="Unassembled WGS sequence"/>
</dbReference>
<evidence type="ECO:0000313" key="1">
    <source>
        <dbReference type="EMBL" id="PSO06120.1"/>
    </source>
</evidence>
<proteinExistence type="predicted"/>
<dbReference type="PANTHER" id="PTHR34704:SF1">
    <property type="entry name" value="ATPASE"/>
    <property type="match status" value="1"/>
</dbReference>
<sequence length="92" mass="10254">MIERVSLRGDAPLYGRKSLTLEVAPLEPQALVEWFLSKTPEEVMTIYGIFGGTPAHLEYVDESLSAVENVRRVILSKGAHSTMNPSSYSCRR</sequence>
<accession>A0A2R6C5I6</accession>
<dbReference type="EMBL" id="NEXF01000592">
    <property type="protein sequence ID" value="PSO06120.1"/>
    <property type="molecule type" value="Genomic_DNA"/>
</dbReference>
<dbReference type="PANTHER" id="PTHR34704">
    <property type="entry name" value="ATPASE"/>
    <property type="match status" value="1"/>
</dbReference>
<reference evidence="1 2" key="1">
    <citation type="submission" date="2017-04" db="EMBL/GenBank/DDBJ databases">
        <title>Novel microbial lineages endemic to geothermal iron-oxide mats fill important gaps in the evolutionary history of Archaea.</title>
        <authorList>
            <person name="Jay Z.J."/>
            <person name="Beam J.P."/>
            <person name="Dlakic M."/>
            <person name="Rusch D.B."/>
            <person name="Kozubal M.A."/>
            <person name="Inskeep W.P."/>
        </authorList>
    </citation>
    <scope>NUCLEOTIDE SEQUENCE [LARGE SCALE GENOMIC DNA]</scope>
    <source>
        <strain evidence="1">BE_D</strain>
    </source>
</reference>
<gene>
    <name evidence="1" type="ORF">B9Q04_17685</name>
</gene>
<organism evidence="1 2">
    <name type="scientific">Candidatus Marsarchaeota G2 archaeon BE_D</name>
    <dbReference type="NCBI Taxonomy" id="1978158"/>
    <lineage>
        <taxon>Archaea</taxon>
        <taxon>Candidatus Marsarchaeota</taxon>
        <taxon>Candidatus Marsarchaeota group 2</taxon>
    </lineage>
</organism>
<evidence type="ECO:0000313" key="2">
    <source>
        <dbReference type="Proteomes" id="UP000242015"/>
    </source>
</evidence>
<comment type="caution">
    <text evidence="1">The sequence shown here is derived from an EMBL/GenBank/DDBJ whole genome shotgun (WGS) entry which is preliminary data.</text>
</comment>
<dbReference type="AlphaFoldDB" id="A0A2R6C5I6"/>
<name>A0A2R6C5I6_9ARCH</name>